<sequence length="231" mass="26616">MHLKAKYTKTSESTASTYMSKTQSFPDYYNVEEHGIDNAWETLKLYRRKLSAADALLKTTYPDKGLFHLLTKALSDKYNSILDGLRTNPQTSIEERLHILQEKEEDSKVRSIQAHPAKGKLRHFSTRRGSDVSMTDVQANMLCYRCDGEDHVSRDCPYAEAIKDYAIALRKREEGSRQKYRSPQKRRDGSRYRDKQSLKTNPPRKSDKTSHGYAARKNASDTSTYDSCDEE</sequence>
<dbReference type="PROSITE" id="PS50158">
    <property type="entry name" value="ZF_CCHC"/>
    <property type="match status" value="1"/>
</dbReference>
<evidence type="ECO:0000313" key="5">
    <source>
        <dbReference type="Proteomes" id="UP000286134"/>
    </source>
</evidence>
<dbReference type="EMBL" id="MCFK01007666">
    <property type="protein sequence ID" value="RKF57118.1"/>
    <property type="molecule type" value="Genomic_DNA"/>
</dbReference>
<keyword evidence="1" id="KW-0863">Zinc-finger</keyword>
<evidence type="ECO:0000313" key="4">
    <source>
        <dbReference type="EMBL" id="RKF57118.1"/>
    </source>
</evidence>
<feature type="compositionally biased region" description="Polar residues" evidence="2">
    <location>
        <begin position="220"/>
        <end position="231"/>
    </location>
</feature>
<feature type="region of interest" description="Disordered" evidence="2">
    <location>
        <begin position="173"/>
        <end position="231"/>
    </location>
</feature>
<dbReference type="GO" id="GO:0008270">
    <property type="term" value="F:zinc ion binding"/>
    <property type="evidence" value="ECO:0007669"/>
    <property type="project" value="UniProtKB-KW"/>
</dbReference>
<dbReference type="OrthoDB" id="10430637at2759"/>
<dbReference type="Pfam" id="PF00098">
    <property type="entry name" value="zf-CCHC"/>
    <property type="match status" value="1"/>
</dbReference>
<name>A0A420HIB0_9PEZI</name>
<organism evidence="4 5">
    <name type="scientific">Erysiphe neolycopersici</name>
    <dbReference type="NCBI Taxonomy" id="212602"/>
    <lineage>
        <taxon>Eukaryota</taxon>
        <taxon>Fungi</taxon>
        <taxon>Dikarya</taxon>
        <taxon>Ascomycota</taxon>
        <taxon>Pezizomycotina</taxon>
        <taxon>Leotiomycetes</taxon>
        <taxon>Erysiphales</taxon>
        <taxon>Erysiphaceae</taxon>
        <taxon>Erysiphe</taxon>
    </lineage>
</organism>
<feature type="compositionally biased region" description="Basic and acidic residues" evidence="2">
    <location>
        <begin position="185"/>
        <end position="197"/>
    </location>
</feature>
<keyword evidence="5" id="KW-1185">Reference proteome</keyword>
<evidence type="ECO:0000256" key="2">
    <source>
        <dbReference type="SAM" id="MobiDB-lite"/>
    </source>
</evidence>
<dbReference type="Proteomes" id="UP000286134">
    <property type="component" value="Unassembled WGS sequence"/>
</dbReference>
<feature type="domain" description="CCHC-type" evidence="3">
    <location>
        <begin position="143"/>
        <end position="157"/>
    </location>
</feature>
<proteinExistence type="predicted"/>
<accession>A0A420HIB0</accession>
<evidence type="ECO:0000256" key="1">
    <source>
        <dbReference type="PROSITE-ProRule" id="PRU00047"/>
    </source>
</evidence>
<dbReference type="InterPro" id="IPR001878">
    <property type="entry name" value="Znf_CCHC"/>
</dbReference>
<gene>
    <name evidence="4" type="ORF">OnM2_076059</name>
</gene>
<comment type="caution">
    <text evidence="4">The sequence shown here is derived from an EMBL/GenBank/DDBJ whole genome shotgun (WGS) entry which is preliminary data.</text>
</comment>
<protein>
    <recommendedName>
        <fullName evidence="3">CCHC-type domain-containing protein</fullName>
    </recommendedName>
</protein>
<dbReference type="GO" id="GO:0003676">
    <property type="term" value="F:nucleic acid binding"/>
    <property type="evidence" value="ECO:0007669"/>
    <property type="project" value="InterPro"/>
</dbReference>
<evidence type="ECO:0000259" key="3">
    <source>
        <dbReference type="PROSITE" id="PS50158"/>
    </source>
</evidence>
<reference evidence="4 5" key="1">
    <citation type="journal article" date="2018" name="BMC Genomics">
        <title>Comparative genome analyses reveal sequence features reflecting distinct modes of host-adaptation between dicot and monocot powdery mildew.</title>
        <authorList>
            <person name="Wu Y."/>
            <person name="Ma X."/>
            <person name="Pan Z."/>
            <person name="Kale S.D."/>
            <person name="Song Y."/>
            <person name="King H."/>
            <person name="Zhang Q."/>
            <person name="Presley C."/>
            <person name="Deng X."/>
            <person name="Wei C.I."/>
            <person name="Xiao S."/>
        </authorList>
    </citation>
    <scope>NUCLEOTIDE SEQUENCE [LARGE SCALE GENOMIC DNA]</scope>
    <source>
        <strain evidence="4">UMSG2</strain>
    </source>
</reference>
<keyword evidence="1" id="KW-0862">Zinc</keyword>
<keyword evidence="1" id="KW-0479">Metal-binding</keyword>
<dbReference type="SMART" id="SM00343">
    <property type="entry name" value="ZnF_C2HC"/>
    <property type="match status" value="1"/>
</dbReference>
<dbReference type="AlphaFoldDB" id="A0A420HIB0"/>